<evidence type="ECO:0000313" key="1">
    <source>
        <dbReference type="EMBL" id="RRT44056.1"/>
    </source>
</evidence>
<reference evidence="1 2" key="1">
    <citation type="journal article" date="2014" name="Agronomy (Basel)">
        <title>A Draft Genome Sequence for Ensete ventricosum, the Drought-Tolerant Tree Against Hunger.</title>
        <authorList>
            <person name="Harrison J."/>
            <person name="Moore K.A."/>
            <person name="Paszkiewicz K."/>
            <person name="Jones T."/>
            <person name="Grant M."/>
            <person name="Ambacheew D."/>
            <person name="Muzemil S."/>
            <person name="Studholme D.J."/>
        </authorList>
    </citation>
    <scope>NUCLEOTIDE SEQUENCE [LARGE SCALE GENOMIC DNA]</scope>
</reference>
<comment type="caution">
    <text evidence="1">The sequence shown here is derived from an EMBL/GenBank/DDBJ whole genome shotgun (WGS) entry which is preliminary data.</text>
</comment>
<gene>
    <name evidence="1" type="ORF">B296_00051270</name>
</gene>
<evidence type="ECO:0000313" key="2">
    <source>
        <dbReference type="Proteomes" id="UP000287651"/>
    </source>
</evidence>
<dbReference type="AlphaFoldDB" id="A0A426XX42"/>
<sequence length="103" mass="11107">MADSVEGWDCRNRTEEYFSFPPWVSWSLQLTAMHLLHCDTLPTRDRTPVTRRSSHVGVSFLINACSVPPTLTSTGSTAGVGAECGPRRSCNHTKGGLTGGVGE</sequence>
<name>A0A426XX42_ENSVE</name>
<proteinExistence type="predicted"/>
<accession>A0A426XX42</accession>
<dbReference type="Proteomes" id="UP000287651">
    <property type="component" value="Unassembled WGS sequence"/>
</dbReference>
<dbReference type="EMBL" id="AMZH03016726">
    <property type="protein sequence ID" value="RRT44056.1"/>
    <property type="molecule type" value="Genomic_DNA"/>
</dbReference>
<organism evidence="1 2">
    <name type="scientific">Ensete ventricosum</name>
    <name type="common">Abyssinian banana</name>
    <name type="synonym">Musa ensete</name>
    <dbReference type="NCBI Taxonomy" id="4639"/>
    <lineage>
        <taxon>Eukaryota</taxon>
        <taxon>Viridiplantae</taxon>
        <taxon>Streptophyta</taxon>
        <taxon>Embryophyta</taxon>
        <taxon>Tracheophyta</taxon>
        <taxon>Spermatophyta</taxon>
        <taxon>Magnoliopsida</taxon>
        <taxon>Liliopsida</taxon>
        <taxon>Zingiberales</taxon>
        <taxon>Musaceae</taxon>
        <taxon>Ensete</taxon>
    </lineage>
</organism>
<protein>
    <submittedName>
        <fullName evidence="1">Uncharacterized protein</fullName>
    </submittedName>
</protein>